<accession>A0AAN7DB59</accession>
<dbReference type="CDD" id="cd02537">
    <property type="entry name" value="GT8_Glycogenin"/>
    <property type="match status" value="1"/>
</dbReference>
<evidence type="ECO:0000256" key="14">
    <source>
        <dbReference type="SAM" id="Coils"/>
    </source>
</evidence>
<evidence type="ECO:0000256" key="6">
    <source>
        <dbReference type="ARBA" id="ARBA00023056"/>
    </source>
</evidence>
<evidence type="ECO:0000256" key="9">
    <source>
        <dbReference type="ARBA" id="ARBA00038162"/>
    </source>
</evidence>
<feature type="coiled-coil region" evidence="14">
    <location>
        <begin position="893"/>
        <end position="921"/>
    </location>
</feature>
<evidence type="ECO:0000256" key="7">
    <source>
        <dbReference type="ARBA" id="ARBA00023180"/>
    </source>
</evidence>
<organism evidence="16 17">
    <name type="scientific">Mucor velutinosus</name>
    <dbReference type="NCBI Taxonomy" id="708070"/>
    <lineage>
        <taxon>Eukaryota</taxon>
        <taxon>Fungi</taxon>
        <taxon>Fungi incertae sedis</taxon>
        <taxon>Mucoromycota</taxon>
        <taxon>Mucoromycotina</taxon>
        <taxon>Mucoromycetes</taxon>
        <taxon>Mucorales</taxon>
        <taxon>Mucorineae</taxon>
        <taxon>Mucoraceae</taxon>
        <taxon>Mucor</taxon>
    </lineage>
</organism>
<dbReference type="GO" id="GO:0008466">
    <property type="term" value="F:glycogenin glucosyltransferase activity"/>
    <property type="evidence" value="ECO:0007669"/>
    <property type="project" value="UniProtKB-EC"/>
</dbReference>
<evidence type="ECO:0000256" key="3">
    <source>
        <dbReference type="ARBA" id="ARBA00022490"/>
    </source>
</evidence>
<dbReference type="EC" id="2.4.1.186" evidence="10"/>
<feature type="compositionally biased region" description="Polar residues" evidence="15">
    <location>
        <begin position="712"/>
        <end position="722"/>
    </location>
</feature>
<dbReference type="Pfam" id="PF01501">
    <property type="entry name" value="Glyco_transf_8"/>
    <property type="match status" value="1"/>
</dbReference>
<feature type="compositionally biased region" description="Low complexity" evidence="15">
    <location>
        <begin position="1345"/>
        <end position="1368"/>
    </location>
</feature>
<feature type="region of interest" description="Disordered" evidence="15">
    <location>
        <begin position="975"/>
        <end position="996"/>
    </location>
</feature>
<evidence type="ECO:0000256" key="12">
    <source>
        <dbReference type="ARBA" id="ARBA00052293"/>
    </source>
</evidence>
<evidence type="ECO:0000256" key="15">
    <source>
        <dbReference type="SAM" id="MobiDB-lite"/>
    </source>
</evidence>
<feature type="region of interest" description="Disordered" evidence="15">
    <location>
        <begin position="712"/>
        <end position="768"/>
    </location>
</feature>
<feature type="compositionally biased region" description="Basic and acidic residues" evidence="15">
    <location>
        <begin position="408"/>
        <end position="421"/>
    </location>
</feature>
<comment type="cofactor">
    <cofactor evidence="1">
        <name>Mn(2+)</name>
        <dbReference type="ChEBI" id="CHEBI:29035"/>
    </cofactor>
</comment>
<keyword evidence="17" id="KW-1185">Reference proteome</keyword>
<feature type="region of interest" description="Disordered" evidence="15">
    <location>
        <begin position="544"/>
        <end position="606"/>
    </location>
</feature>
<dbReference type="RefSeq" id="XP_064680927.1">
    <property type="nucleotide sequence ID" value="XM_064821241.1"/>
</dbReference>
<feature type="compositionally biased region" description="Basic and acidic residues" evidence="15">
    <location>
        <begin position="631"/>
        <end position="644"/>
    </location>
</feature>
<dbReference type="GO" id="GO:0005737">
    <property type="term" value="C:cytoplasm"/>
    <property type="evidence" value="ECO:0007669"/>
    <property type="project" value="UniProtKB-SubCell"/>
</dbReference>
<keyword evidence="6" id="KW-0320">Glycogen biosynthesis</keyword>
<dbReference type="Proteomes" id="UP001304243">
    <property type="component" value="Unassembled WGS sequence"/>
</dbReference>
<evidence type="ECO:0000256" key="13">
    <source>
        <dbReference type="ARBA" id="ARBA00057883"/>
    </source>
</evidence>
<comment type="caution">
    <text evidence="16">The sequence shown here is derived from an EMBL/GenBank/DDBJ whole genome shotgun (WGS) entry which is preliminary data.</text>
</comment>
<feature type="compositionally biased region" description="Polar residues" evidence="15">
    <location>
        <begin position="978"/>
        <end position="994"/>
    </location>
</feature>
<dbReference type="PANTHER" id="PTHR11183">
    <property type="entry name" value="GLYCOGENIN SUBFAMILY MEMBER"/>
    <property type="match status" value="1"/>
</dbReference>
<feature type="region of interest" description="Disordered" evidence="15">
    <location>
        <begin position="1106"/>
        <end position="1132"/>
    </location>
</feature>
<dbReference type="EMBL" id="JASEJX010000015">
    <property type="protein sequence ID" value="KAK4514261.1"/>
    <property type="molecule type" value="Genomic_DNA"/>
</dbReference>
<dbReference type="InterPro" id="IPR002495">
    <property type="entry name" value="Glyco_trans_8"/>
</dbReference>
<keyword evidence="5" id="KW-0479">Metal-binding</keyword>
<dbReference type="Gene3D" id="3.90.550.10">
    <property type="entry name" value="Spore Coat Polysaccharide Biosynthesis Protein SpsA, Chain A"/>
    <property type="match status" value="1"/>
</dbReference>
<protein>
    <recommendedName>
        <fullName evidence="10">glycogenin glucosyltransferase</fullName>
        <ecNumber evidence="10">2.4.1.186</ecNumber>
    </recommendedName>
</protein>
<comment type="catalytic activity">
    <reaction evidence="11">
        <text>[1,4-alpha-D-glucosyl](n)-L-tyrosyl-[glycogenin] + UDP-alpha-D-glucose = [1,4-alpha-D-glucosyl](n+1)-L-tyrosyl-[glycogenin] + UDP + H(+)</text>
        <dbReference type="Rhea" id="RHEA:56560"/>
        <dbReference type="Rhea" id="RHEA-COMP:14606"/>
        <dbReference type="Rhea" id="RHEA-COMP:14607"/>
        <dbReference type="ChEBI" id="CHEBI:15378"/>
        <dbReference type="ChEBI" id="CHEBI:58223"/>
        <dbReference type="ChEBI" id="CHEBI:58885"/>
        <dbReference type="ChEBI" id="CHEBI:140574"/>
        <dbReference type="EC" id="2.4.1.186"/>
    </reaction>
</comment>
<feature type="compositionally biased region" description="Basic and acidic residues" evidence="15">
    <location>
        <begin position="1205"/>
        <end position="1229"/>
    </location>
</feature>
<evidence type="ECO:0000256" key="8">
    <source>
        <dbReference type="ARBA" id="ARBA00023211"/>
    </source>
</evidence>
<feature type="compositionally biased region" description="Basic and acidic residues" evidence="15">
    <location>
        <begin position="325"/>
        <end position="366"/>
    </location>
</feature>
<sequence>MEAYVTLVATDSYAAGALVLAHRLRDLGSSKEIVCLVTPTISSQVQKILSNICTLVQVDTLRSSDHKNLQLLGRPELDITFTKIQLWKLTQYKKIVFLDADTYPIQNIDQLFERPSFSAAPDAGWPDCFNSGVFVAEPSDAVYNGLCQLANDKGSFDGGDQGLLNSFFSTWPTSPEHRLPFTFNTTPTSQYGYAPAQNEFGQNISIVHFIGENKPWKYQRFADGRVLPLGSTWEGTKHMIQAWWNTWDTYYGQTSPYHLLSGELDDTFDDGFQTRPIVPFDENVKNAWDDQPVDWDHHRRQIQPMPPISSITIGQPDWLVQEAERRRQLEEQEQARHEAEEQRRHQEENRRREEEERSREEQETRNHEHHHDHHHEEHYHHDHHHDNYQGEDDSHVQQRHKDQQHHHRYEEHHHHQEHQAPKEYSMIEWDPAHQEPPNTGSLGADIPDLSSFRNVWDQPRNEQPSRWVAPLHLPEPRIMTKPEYAHYNPHDYAPDAYYAPIHHEFNPPPAPAEPEPEPVVHHHQHYEEPQYPFCFPWDNKPEHFPPPTRVWQDEQPPPQPEEPVYHHQPEEPNHHQDHDNHVHEDHHHQEQHHEEHQEVPPEPHHEQHNLSIVIDHHDRQDTEHAVQQASETHHHARAQEEEKTPSPVIEQPRQQQDEEFWEENEQPTFAIDAMMSPSAQSKIDEFIASLSEGEDEEISDRDLIPIKFKPTSRLSGMFTPSPSGSRVNSRAGSRSNSRSGSRRASVSSSRRNSVIAINKPSPSLTQPQQFLSGSIIAAPTFTIPDDNDTTAQQSQKLFAASSAMFSRKTPYTSAAVTPAIGLTPEEFGADGYFDDPEEEEGREQEDFTFMPDFLNEAQYSLNESLFESTTSEEWDPLNALNKLKEHSESMVLRQSLQEALVKTAKEQQEKEEAELAATTATADELVPMATTTTATTTEAPASSEFIPINKTPSKKKKYAFKSTWDDEEYDLPSALVSGESSPRTPIARSMSSSDLTKEIEMEKERYKQQRASLMLAQPQAAVASMLEAELDLSRGTLFKRRYYDASNDHQVNAIQSAERITQETSELIESESDDEEDATDFIAYYDDYVIQEAQKRLRALVTGEEVDTSTEMPEPIGGPKYNNNDNMKSKRPSHMYQYGEAKEPQPLSLLWNSQSYTSNFGFDAKHKLPIYQSDLIPAEDVAEEIKSLSAEIVIKEDPYTKKHRLAKEEEERKLKAEQEKLEEERLSEEKMEDEENAKANIDDANLTLDETKIDSVLCKSDNPPKKESKSEDNSSVITTTIVTTPTKDLEDIIKSNKSKATESTLTINTLEIPDVPANTGIISLESPTPIQTVNKKQPTLTHQASSSLSTSNISSSTTTSRHSFTSYTVTSTKEASQTTTKKSNASSLSNRTSKK</sequence>
<keyword evidence="4" id="KW-0808">Transferase</keyword>
<evidence type="ECO:0000313" key="16">
    <source>
        <dbReference type="EMBL" id="KAK4514261.1"/>
    </source>
</evidence>
<feature type="compositionally biased region" description="Basic and acidic residues" evidence="15">
    <location>
        <begin position="374"/>
        <end position="401"/>
    </location>
</feature>
<feature type="region of interest" description="Disordered" evidence="15">
    <location>
        <begin position="1205"/>
        <end position="1277"/>
    </location>
</feature>
<dbReference type="InterPro" id="IPR029044">
    <property type="entry name" value="Nucleotide-diphossugar_trans"/>
</dbReference>
<comment type="subcellular location">
    <subcellularLocation>
        <location evidence="2">Cytoplasm</location>
    </subcellularLocation>
</comment>
<keyword evidence="3" id="KW-0963">Cytoplasm</keyword>
<evidence type="ECO:0000256" key="11">
    <source>
        <dbReference type="ARBA" id="ARBA00050886"/>
    </source>
</evidence>
<dbReference type="GO" id="GO:0005978">
    <property type="term" value="P:glycogen biosynthetic process"/>
    <property type="evidence" value="ECO:0007669"/>
    <property type="project" value="UniProtKB-KW"/>
</dbReference>
<comment type="function">
    <text evidence="13">Self-glucosylating initiator of glycogen synthesis. It catalyzes the formation of a short alpha (1,4)-glucosyl chain covalently attached via a glucose 1-O-tyrosyl linkage to internal tyrosine residues and these chains act as primers for the elongation reaction catalyzed by glycogen synthase.</text>
</comment>
<dbReference type="GeneID" id="89945554"/>
<name>A0AAN7DB59_9FUNG</name>
<feature type="compositionally biased region" description="Polar residues" evidence="15">
    <location>
        <begin position="1369"/>
        <end position="1395"/>
    </location>
</feature>
<feature type="compositionally biased region" description="Basic and acidic residues" evidence="15">
    <location>
        <begin position="563"/>
        <end position="606"/>
    </location>
</feature>
<proteinExistence type="inferred from homology"/>
<feature type="compositionally biased region" description="Basic and acidic residues" evidence="15">
    <location>
        <begin position="1262"/>
        <end position="1272"/>
    </location>
</feature>
<reference evidence="16 17" key="1">
    <citation type="submission" date="2022-11" db="EMBL/GenBank/DDBJ databases">
        <title>Mucor velutinosus strain NIH1002 WGS.</title>
        <authorList>
            <person name="Subramanian P."/>
            <person name="Mullikin J.C."/>
            <person name="Segre J.A."/>
            <person name="Zelazny A.M."/>
        </authorList>
    </citation>
    <scope>NUCLEOTIDE SEQUENCE [LARGE SCALE GENOMIC DNA]</scope>
    <source>
        <strain evidence="16 17">NIH1002</strain>
    </source>
</reference>
<keyword evidence="14" id="KW-0175">Coiled coil</keyword>
<evidence type="ECO:0000256" key="10">
    <source>
        <dbReference type="ARBA" id="ARBA00038934"/>
    </source>
</evidence>
<evidence type="ECO:0000256" key="1">
    <source>
        <dbReference type="ARBA" id="ARBA00001936"/>
    </source>
</evidence>
<dbReference type="GO" id="GO:0046872">
    <property type="term" value="F:metal ion binding"/>
    <property type="evidence" value="ECO:0007669"/>
    <property type="project" value="UniProtKB-KW"/>
</dbReference>
<feature type="compositionally biased region" description="Low complexity" evidence="15">
    <location>
        <begin position="723"/>
        <end position="754"/>
    </location>
</feature>
<gene>
    <name evidence="16" type="ORF">ATC70_001852</name>
</gene>
<evidence type="ECO:0000256" key="5">
    <source>
        <dbReference type="ARBA" id="ARBA00022723"/>
    </source>
</evidence>
<dbReference type="InterPro" id="IPR050587">
    <property type="entry name" value="GNT1/Glycosyltrans_8"/>
</dbReference>
<comment type="catalytic activity">
    <reaction evidence="12">
        <text>L-tyrosyl-[glycogenin] + UDP-alpha-D-glucose = alpha-D-glucosyl-L-tyrosyl-[glycogenin] + UDP + H(+)</text>
        <dbReference type="Rhea" id="RHEA:23360"/>
        <dbReference type="Rhea" id="RHEA-COMP:14604"/>
        <dbReference type="Rhea" id="RHEA-COMP:14605"/>
        <dbReference type="ChEBI" id="CHEBI:15378"/>
        <dbReference type="ChEBI" id="CHEBI:46858"/>
        <dbReference type="ChEBI" id="CHEBI:58223"/>
        <dbReference type="ChEBI" id="CHEBI:58885"/>
        <dbReference type="ChEBI" id="CHEBI:140573"/>
        <dbReference type="EC" id="2.4.1.186"/>
    </reaction>
</comment>
<dbReference type="FunFam" id="3.90.550.10:FF:000092">
    <property type="entry name" value="Glycogenin 2"/>
    <property type="match status" value="1"/>
</dbReference>
<feature type="region of interest" description="Disordered" evidence="15">
    <location>
        <begin position="325"/>
        <end position="421"/>
    </location>
</feature>
<feature type="region of interest" description="Disordered" evidence="15">
    <location>
        <begin position="1326"/>
        <end position="1395"/>
    </location>
</feature>
<keyword evidence="8" id="KW-0464">Manganese</keyword>
<feature type="region of interest" description="Disordered" evidence="15">
    <location>
        <begin position="619"/>
        <end position="677"/>
    </location>
</feature>
<comment type="similarity">
    <text evidence="9">Belongs to the glycosyltransferase 8 family. Glycogenin subfamily.</text>
</comment>
<evidence type="ECO:0000256" key="2">
    <source>
        <dbReference type="ARBA" id="ARBA00004496"/>
    </source>
</evidence>
<dbReference type="SUPFAM" id="SSF53448">
    <property type="entry name" value="Nucleotide-diphospho-sugar transferases"/>
    <property type="match status" value="1"/>
</dbReference>
<feature type="compositionally biased region" description="Polar residues" evidence="15">
    <location>
        <begin position="1326"/>
        <end position="1344"/>
    </location>
</feature>
<keyword evidence="7" id="KW-0325">Glycoprotein</keyword>
<evidence type="ECO:0000313" key="17">
    <source>
        <dbReference type="Proteomes" id="UP001304243"/>
    </source>
</evidence>
<evidence type="ECO:0000256" key="4">
    <source>
        <dbReference type="ARBA" id="ARBA00022679"/>
    </source>
</evidence>